<dbReference type="EMBL" id="ML977735">
    <property type="protein sequence ID" value="KAF1993076.1"/>
    <property type="molecule type" value="Genomic_DNA"/>
</dbReference>
<evidence type="ECO:0000313" key="2">
    <source>
        <dbReference type="Proteomes" id="UP000799779"/>
    </source>
</evidence>
<protein>
    <submittedName>
        <fullName evidence="1">Uncharacterized protein</fullName>
    </submittedName>
</protein>
<proteinExistence type="predicted"/>
<name>A0A6A5W609_9PLEO</name>
<dbReference type="Proteomes" id="UP000799779">
    <property type="component" value="Unassembled WGS sequence"/>
</dbReference>
<gene>
    <name evidence="1" type="ORF">P154DRAFT_451218</name>
</gene>
<keyword evidence="2" id="KW-1185">Reference proteome</keyword>
<dbReference type="AlphaFoldDB" id="A0A6A5W609"/>
<sequence length="52" mass="6064">FLSLYNKSLGKYLFSSIFKMNTLLCRSSSPISSIYPIVYFINYSYTLNTYNS</sequence>
<feature type="non-terminal residue" evidence="1">
    <location>
        <position position="1"/>
    </location>
</feature>
<organism evidence="1 2">
    <name type="scientific">Amniculicola lignicola CBS 123094</name>
    <dbReference type="NCBI Taxonomy" id="1392246"/>
    <lineage>
        <taxon>Eukaryota</taxon>
        <taxon>Fungi</taxon>
        <taxon>Dikarya</taxon>
        <taxon>Ascomycota</taxon>
        <taxon>Pezizomycotina</taxon>
        <taxon>Dothideomycetes</taxon>
        <taxon>Pleosporomycetidae</taxon>
        <taxon>Pleosporales</taxon>
        <taxon>Amniculicolaceae</taxon>
        <taxon>Amniculicola</taxon>
    </lineage>
</organism>
<accession>A0A6A5W609</accession>
<reference evidence="1" key="1">
    <citation type="journal article" date="2020" name="Stud. Mycol.">
        <title>101 Dothideomycetes genomes: a test case for predicting lifestyles and emergence of pathogens.</title>
        <authorList>
            <person name="Haridas S."/>
            <person name="Albert R."/>
            <person name="Binder M."/>
            <person name="Bloem J."/>
            <person name="Labutti K."/>
            <person name="Salamov A."/>
            <person name="Andreopoulos B."/>
            <person name="Baker S."/>
            <person name="Barry K."/>
            <person name="Bills G."/>
            <person name="Bluhm B."/>
            <person name="Cannon C."/>
            <person name="Castanera R."/>
            <person name="Culley D."/>
            <person name="Daum C."/>
            <person name="Ezra D."/>
            <person name="Gonzalez J."/>
            <person name="Henrissat B."/>
            <person name="Kuo A."/>
            <person name="Liang C."/>
            <person name="Lipzen A."/>
            <person name="Lutzoni F."/>
            <person name="Magnuson J."/>
            <person name="Mondo S."/>
            <person name="Nolan M."/>
            <person name="Ohm R."/>
            <person name="Pangilinan J."/>
            <person name="Park H.-J."/>
            <person name="Ramirez L."/>
            <person name="Alfaro M."/>
            <person name="Sun H."/>
            <person name="Tritt A."/>
            <person name="Yoshinaga Y."/>
            <person name="Zwiers L.-H."/>
            <person name="Turgeon B."/>
            <person name="Goodwin S."/>
            <person name="Spatafora J."/>
            <person name="Crous P."/>
            <person name="Grigoriev I."/>
        </authorList>
    </citation>
    <scope>NUCLEOTIDE SEQUENCE</scope>
    <source>
        <strain evidence="1">CBS 123094</strain>
    </source>
</reference>
<evidence type="ECO:0000313" key="1">
    <source>
        <dbReference type="EMBL" id="KAF1993076.1"/>
    </source>
</evidence>